<sequence>MSEEPHYREFSLVILNAICNLSDEAVYFTCLHTPALSHIVYFLEFTDTAMHSVVTQQGMTALRDSPELMGTSVGMLRRAATLLHSFCRVEECRKLFIKQQQRLLALSMSQLMDSRVAQMIVETLYEVPRAEDEAAATMQAKEEVKKPKKEEERDSPMVTAANDDASSSAASTSSPEHKAAETEEKEEKLTNGTPVSEGSPAPSNDSLFRAPKMKRRPSSPVASLENGSNGDCKKRRRLENGTNGKKLNGSIEVDHTATTKNSMAAVA</sequence>
<protein>
    <submittedName>
        <fullName evidence="6">BAF250_C domain-containing protein</fullName>
    </submittedName>
</protein>
<feature type="domain" description="SWI/SNF-like complex subunit BAF250 C-terminal" evidence="4">
    <location>
        <begin position="2"/>
        <end position="76"/>
    </location>
</feature>
<keyword evidence="5" id="KW-1185">Reference proteome</keyword>
<dbReference type="AlphaFoldDB" id="A0A1I7ZRV3"/>
<comment type="subcellular location">
    <subcellularLocation>
        <location evidence="1">Nucleus</location>
    </subcellularLocation>
</comment>
<feature type="compositionally biased region" description="Low complexity" evidence="3">
    <location>
        <begin position="159"/>
        <end position="174"/>
    </location>
</feature>
<organism evidence="5 6">
    <name type="scientific">Steinernema glaseri</name>
    <dbReference type="NCBI Taxonomy" id="37863"/>
    <lineage>
        <taxon>Eukaryota</taxon>
        <taxon>Metazoa</taxon>
        <taxon>Ecdysozoa</taxon>
        <taxon>Nematoda</taxon>
        <taxon>Chromadorea</taxon>
        <taxon>Rhabditida</taxon>
        <taxon>Tylenchina</taxon>
        <taxon>Panagrolaimomorpha</taxon>
        <taxon>Strongyloidoidea</taxon>
        <taxon>Steinernematidae</taxon>
        <taxon>Steinernema</taxon>
    </lineage>
</organism>
<evidence type="ECO:0000313" key="5">
    <source>
        <dbReference type="Proteomes" id="UP000095287"/>
    </source>
</evidence>
<dbReference type="Proteomes" id="UP000095287">
    <property type="component" value="Unplaced"/>
</dbReference>
<dbReference type="InterPro" id="IPR033388">
    <property type="entry name" value="BAF250_C"/>
</dbReference>
<evidence type="ECO:0000256" key="1">
    <source>
        <dbReference type="ARBA" id="ARBA00004123"/>
    </source>
</evidence>
<dbReference type="GO" id="GO:0006357">
    <property type="term" value="P:regulation of transcription by RNA polymerase II"/>
    <property type="evidence" value="ECO:0007669"/>
    <property type="project" value="TreeGrafter"/>
</dbReference>
<evidence type="ECO:0000259" key="4">
    <source>
        <dbReference type="Pfam" id="PF12031"/>
    </source>
</evidence>
<dbReference type="PANTHER" id="PTHR12656:SF5">
    <property type="entry name" value="TRITHORAX GROUP PROTEIN OSA"/>
    <property type="match status" value="1"/>
</dbReference>
<accession>A0A1I7ZRV3</accession>
<feature type="compositionally biased region" description="Polar residues" evidence="3">
    <location>
        <begin position="190"/>
        <end position="206"/>
    </location>
</feature>
<proteinExistence type="predicted"/>
<evidence type="ECO:0000313" key="6">
    <source>
        <dbReference type="WBParaSite" id="L893_g29193.t1"/>
    </source>
</evidence>
<dbReference type="InterPro" id="IPR021906">
    <property type="entry name" value="BAF250/Osa"/>
</dbReference>
<dbReference type="GO" id="GO:0005654">
    <property type="term" value="C:nucleoplasm"/>
    <property type="evidence" value="ECO:0007669"/>
    <property type="project" value="TreeGrafter"/>
</dbReference>
<feature type="compositionally biased region" description="Polar residues" evidence="3">
    <location>
        <begin position="258"/>
        <end position="267"/>
    </location>
</feature>
<feature type="compositionally biased region" description="Basic and acidic residues" evidence="3">
    <location>
        <begin position="140"/>
        <end position="155"/>
    </location>
</feature>
<dbReference type="GO" id="GO:0035060">
    <property type="term" value="C:brahma complex"/>
    <property type="evidence" value="ECO:0007669"/>
    <property type="project" value="InterPro"/>
</dbReference>
<evidence type="ECO:0000256" key="3">
    <source>
        <dbReference type="SAM" id="MobiDB-lite"/>
    </source>
</evidence>
<dbReference type="GO" id="GO:0006338">
    <property type="term" value="P:chromatin remodeling"/>
    <property type="evidence" value="ECO:0007669"/>
    <property type="project" value="InterPro"/>
</dbReference>
<keyword evidence="2" id="KW-0539">Nucleus</keyword>
<dbReference type="GO" id="GO:0045893">
    <property type="term" value="P:positive regulation of DNA-templated transcription"/>
    <property type="evidence" value="ECO:0007669"/>
    <property type="project" value="TreeGrafter"/>
</dbReference>
<reference evidence="6" key="1">
    <citation type="submission" date="2016-11" db="UniProtKB">
        <authorList>
            <consortium name="WormBaseParasite"/>
        </authorList>
    </citation>
    <scope>IDENTIFICATION</scope>
</reference>
<dbReference type="Pfam" id="PF12031">
    <property type="entry name" value="BAF250_C"/>
    <property type="match status" value="1"/>
</dbReference>
<evidence type="ECO:0000256" key="2">
    <source>
        <dbReference type="ARBA" id="ARBA00023242"/>
    </source>
</evidence>
<dbReference type="WBParaSite" id="L893_g29193.t1">
    <property type="protein sequence ID" value="L893_g29193.t1"/>
    <property type="gene ID" value="L893_g29193"/>
</dbReference>
<feature type="region of interest" description="Disordered" evidence="3">
    <location>
        <begin position="136"/>
        <end position="267"/>
    </location>
</feature>
<dbReference type="GO" id="GO:0031491">
    <property type="term" value="F:nucleosome binding"/>
    <property type="evidence" value="ECO:0007669"/>
    <property type="project" value="TreeGrafter"/>
</dbReference>
<dbReference type="GO" id="GO:0071565">
    <property type="term" value="C:nBAF complex"/>
    <property type="evidence" value="ECO:0007669"/>
    <property type="project" value="TreeGrafter"/>
</dbReference>
<name>A0A1I7ZRV3_9BILA</name>
<dbReference type="PANTHER" id="PTHR12656">
    <property type="entry name" value="BRG-1 ASSOCIATED FACTOR 250 BAF250"/>
    <property type="match status" value="1"/>
</dbReference>
<dbReference type="GO" id="GO:0016514">
    <property type="term" value="C:SWI/SNF complex"/>
    <property type="evidence" value="ECO:0007669"/>
    <property type="project" value="InterPro"/>
</dbReference>
<feature type="compositionally biased region" description="Basic and acidic residues" evidence="3">
    <location>
        <begin position="175"/>
        <end position="189"/>
    </location>
</feature>